<evidence type="ECO:0000256" key="15">
    <source>
        <dbReference type="PIRSR" id="PIRSR006337-1"/>
    </source>
</evidence>
<name>A0A2W5NUN8_9SPHN</name>
<dbReference type="PANTHER" id="PTHR43651">
    <property type="entry name" value="1,4-ALPHA-GLUCAN-BRANCHING ENZYME"/>
    <property type="match status" value="1"/>
</dbReference>
<feature type="domain" description="Glycosyl hydrolase family 13 catalytic" evidence="18">
    <location>
        <begin position="115"/>
        <end position="457"/>
    </location>
</feature>
<evidence type="ECO:0000256" key="4">
    <source>
        <dbReference type="ARBA" id="ARBA00012268"/>
    </source>
</evidence>
<dbReference type="InterPro" id="IPR006047">
    <property type="entry name" value="GH13_cat_dom"/>
</dbReference>
<evidence type="ECO:0000256" key="1">
    <source>
        <dbReference type="ARBA" id="ARBA00004496"/>
    </source>
</evidence>
<evidence type="ECO:0000256" key="14">
    <source>
        <dbReference type="PIRNR" id="PIRNR006337"/>
    </source>
</evidence>
<feature type="binding site" evidence="16">
    <location>
        <begin position="319"/>
        <end position="323"/>
    </location>
    <ligand>
        <name>substrate</name>
    </ligand>
</feature>
<comment type="caution">
    <text evidence="19">The sequence shown here is derived from an EMBL/GenBank/DDBJ whole genome shotgun (WGS) entry which is preliminary data.</text>
</comment>
<evidence type="ECO:0000256" key="10">
    <source>
        <dbReference type="ARBA" id="ARBA00032057"/>
    </source>
</evidence>
<dbReference type="Pfam" id="PF00128">
    <property type="entry name" value="Alpha-amylase"/>
    <property type="match status" value="1"/>
</dbReference>
<dbReference type="InterPro" id="IPR017853">
    <property type="entry name" value="GH"/>
</dbReference>
<keyword evidence="6" id="KW-0963">Cytoplasm</keyword>
<keyword evidence="8" id="KW-0119">Carbohydrate metabolism</keyword>
<dbReference type="InterPro" id="IPR044901">
    <property type="entry name" value="Trehalose_TreZ_E-set_sf"/>
</dbReference>
<feature type="active site" description="Proton donor" evidence="15">
    <location>
        <position position="294"/>
    </location>
</feature>
<dbReference type="CDD" id="cd02853">
    <property type="entry name" value="E_set_MTHase_like_N"/>
    <property type="match status" value="1"/>
</dbReference>
<dbReference type="GO" id="GO:0005737">
    <property type="term" value="C:cytoplasm"/>
    <property type="evidence" value="ECO:0007669"/>
    <property type="project" value="UniProtKB-SubCell"/>
</dbReference>
<comment type="pathway">
    <text evidence="2 14">Glycan biosynthesis; trehalose biosynthesis.</text>
</comment>
<protein>
    <recommendedName>
        <fullName evidence="5 13">Malto-oligosyltrehalose trehalohydrolase</fullName>
        <shortName evidence="14">MTHase</shortName>
        <ecNumber evidence="4 13">3.2.1.141</ecNumber>
    </recommendedName>
    <alternativeName>
        <fullName evidence="11 14">4-alpha-D-((1-&gt;4)-alpha-D-glucano)trehalose trehalohydrolase</fullName>
    </alternativeName>
    <alternativeName>
        <fullName evidence="10 14">Maltooligosyl trehalose trehalohydrolase</fullName>
    </alternativeName>
</protein>
<evidence type="ECO:0000256" key="12">
    <source>
        <dbReference type="ARBA" id="ARBA00034013"/>
    </source>
</evidence>
<dbReference type="PANTHER" id="PTHR43651:SF11">
    <property type="entry name" value="MALTO-OLIGOSYLTREHALOSE TREHALOHYDROLASE"/>
    <property type="match status" value="1"/>
</dbReference>
<dbReference type="Gene3D" id="2.60.40.10">
    <property type="entry name" value="Immunoglobulins"/>
    <property type="match status" value="1"/>
</dbReference>
<proteinExistence type="inferred from homology"/>
<gene>
    <name evidence="19" type="primary">treZ</name>
    <name evidence="19" type="ORF">DI555_04805</name>
</gene>
<evidence type="ECO:0000256" key="5">
    <source>
        <dbReference type="ARBA" id="ARBA00015938"/>
    </source>
</evidence>
<comment type="similarity">
    <text evidence="3 14">Belongs to the glycosyl hydrolase 13 family.</text>
</comment>
<evidence type="ECO:0000259" key="18">
    <source>
        <dbReference type="SMART" id="SM00642"/>
    </source>
</evidence>
<dbReference type="AlphaFoldDB" id="A0A2W5NUN8"/>
<evidence type="ECO:0000256" key="9">
    <source>
        <dbReference type="ARBA" id="ARBA00023295"/>
    </source>
</evidence>
<dbReference type="Proteomes" id="UP000249082">
    <property type="component" value="Unassembled WGS sequence"/>
</dbReference>
<reference evidence="19 20" key="1">
    <citation type="submission" date="2017-08" db="EMBL/GenBank/DDBJ databases">
        <title>Infants hospitalized years apart are colonized by the same room-sourced microbial strains.</title>
        <authorList>
            <person name="Brooks B."/>
            <person name="Olm M.R."/>
            <person name="Firek B.A."/>
            <person name="Baker R."/>
            <person name="Thomas B.C."/>
            <person name="Morowitz M.J."/>
            <person name="Banfield J.F."/>
        </authorList>
    </citation>
    <scope>NUCLEOTIDE SEQUENCE [LARGE SCALE GENOMIC DNA]</scope>
    <source>
        <strain evidence="19">S2_005_002_R2_33</strain>
    </source>
</reference>
<feature type="active site" description="Nucleophile" evidence="15">
    <location>
        <position position="259"/>
    </location>
</feature>
<dbReference type="Gene3D" id="3.20.20.80">
    <property type="entry name" value="Glycosidases"/>
    <property type="match status" value="1"/>
</dbReference>
<dbReference type="InterPro" id="IPR012768">
    <property type="entry name" value="Trehalose_TreZ"/>
</dbReference>
<dbReference type="SUPFAM" id="SSF81296">
    <property type="entry name" value="E set domains"/>
    <property type="match status" value="1"/>
</dbReference>
<evidence type="ECO:0000256" key="7">
    <source>
        <dbReference type="ARBA" id="ARBA00022801"/>
    </source>
</evidence>
<evidence type="ECO:0000256" key="17">
    <source>
        <dbReference type="PIRSR" id="PIRSR006337-3"/>
    </source>
</evidence>
<evidence type="ECO:0000256" key="11">
    <source>
        <dbReference type="ARBA" id="ARBA00033284"/>
    </source>
</evidence>
<keyword evidence="7 14" id="KW-0378">Hydrolase</keyword>
<dbReference type="SUPFAM" id="SSF51445">
    <property type="entry name" value="(Trans)glycosidases"/>
    <property type="match status" value="1"/>
</dbReference>
<evidence type="ECO:0000313" key="19">
    <source>
        <dbReference type="EMBL" id="PZQ56664.1"/>
    </source>
</evidence>
<dbReference type="GO" id="GO:0005992">
    <property type="term" value="P:trehalose biosynthetic process"/>
    <property type="evidence" value="ECO:0007669"/>
    <property type="project" value="UniProtKB-UniRule"/>
</dbReference>
<evidence type="ECO:0000256" key="8">
    <source>
        <dbReference type="ARBA" id="ARBA00023277"/>
    </source>
</evidence>
<comment type="catalytic activity">
    <reaction evidence="12 14">
        <text>hydrolysis of (1-&gt;4)-alpha-D-glucosidic linkage in 4-alpha-D-[(1-&gt;4)-alpha-D-glucanosyl]n trehalose to yield trehalose and (1-&gt;4)-alpha-D-glucan.</text>
        <dbReference type="EC" id="3.2.1.141"/>
    </reaction>
</comment>
<sequence length="583" mass="64439">MAGGKWWHKSWGAEPLHDGRWCFSLWAPDTGAVSVELGGAAIPLESEADGWWSIESPAAPGAAYRFLVDGKAYPDPAARAQQGDVHGPSLLVDPADFAWQNDWSGLPWTDAVVYELHLGTFTEEGTFAAAARELPRLRDLGVTMVELMPVAQFDGRRGWGYDGVLPYAPHRAYGSPDDFRRFVDSAHGLGIGVLLDVVYNHLGPSGNYLSAWCPSFFHPERRSPWGQGIAYEARPVRDYFIENALCWLGEYRLDGLRLDAVHAIEDHSPVHFLDELGERVRAADWGRPIHLVTEDERNPVRYFGPNSGQHGAFDATWNDDWHHAVHCLLTGEDEAYYASFAVDPLADIEIALRDGYVEQGQRRSGESKPRGEPSAALPRSTFVNFLGNHDQVGNRARGERLHQLVSDRTALRVVTALTVLSPFVPMIFMGDELLTDAPFLFFADFTGDLAAAVRKGRAEEFAKFAAFGGEVPDPISAETFAASKIGKPRRRDQRDHEDFVRQLLHLRRAEIAPLLATDAAPKAIVTREGPSIEATWDFGSTRLSLRACLGDGKFAAHDDPLFIIAEETSPFAFSAALLADRRA</sequence>
<dbReference type="CDD" id="cd11325">
    <property type="entry name" value="AmyAc_GTHase"/>
    <property type="match status" value="1"/>
</dbReference>
<dbReference type="EC" id="3.2.1.141" evidence="4 13"/>
<organism evidence="19 20">
    <name type="scientific">Novosphingobium pentaromativorans</name>
    <dbReference type="NCBI Taxonomy" id="205844"/>
    <lineage>
        <taxon>Bacteria</taxon>
        <taxon>Pseudomonadati</taxon>
        <taxon>Pseudomonadota</taxon>
        <taxon>Alphaproteobacteria</taxon>
        <taxon>Sphingomonadales</taxon>
        <taxon>Sphingomonadaceae</taxon>
        <taxon>Novosphingobium</taxon>
    </lineage>
</organism>
<evidence type="ECO:0000256" key="6">
    <source>
        <dbReference type="ARBA" id="ARBA00022490"/>
    </source>
</evidence>
<keyword evidence="9 14" id="KW-0326">Glycosidase</keyword>
<evidence type="ECO:0000256" key="13">
    <source>
        <dbReference type="NCBIfam" id="TIGR02402"/>
    </source>
</evidence>
<feature type="site" description="Transition state stabilizer" evidence="17">
    <location>
        <position position="390"/>
    </location>
</feature>
<dbReference type="PIRSF" id="PIRSF006337">
    <property type="entry name" value="Trehalose_TreZ"/>
    <property type="match status" value="1"/>
</dbReference>
<dbReference type="SMART" id="SM00642">
    <property type="entry name" value="Aamy"/>
    <property type="match status" value="1"/>
</dbReference>
<dbReference type="NCBIfam" id="TIGR02402">
    <property type="entry name" value="trehalose_TreZ"/>
    <property type="match status" value="1"/>
</dbReference>
<evidence type="ECO:0000313" key="20">
    <source>
        <dbReference type="Proteomes" id="UP000249082"/>
    </source>
</evidence>
<dbReference type="InterPro" id="IPR014756">
    <property type="entry name" value="Ig_E-set"/>
</dbReference>
<dbReference type="UniPathway" id="UPA00299"/>
<feature type="binding site" evidence="16">
    <location>
        <begin position="257"/>
        <end position="262"/>
    </location>
    <ligand>
        <name>substrate</name>
    </ligand>
</feature>
<feature type="binding site" evidence="16">
    <location>
        <begin position="389"/>
        <end position="394"/>
    </location>
    <ligand>
        <name>substrate</name>
    </ligand>
</feature>
<evidence type="ECO:0000256" key="16">
    <source>
        <dbReference type="PIRSR" id="PIRSR006337-2"/>
    </source>
</evidence>
<dbReference type="EMBL" id="QFPX01000003">
    <property type="protein sequence ID" value="PZQ56664.1"/>
    <property type="molecule type" value="Genomic_DNA"/>
</dbReference>
<evidence type="ECO:0000256" key="2">
    <source>
        <dbReference type="ARBA" id="ARBA00005199"/>
    </source>
</evidence>
<comment type="subcellular location">
    <subcellularLocation>
        <location evidence="1 15">Cytoplasm</location>
    </subcellularLocation>
</comment>
<dbReference type="Gene3D" id="1.10.10.760">
    <property type="entry name" value="E-set domains of sugar-utilizing enzymes"/>
    <property type="match status" value="1"/>
</dbReference>
<accession>A0A2W5NUN8</accession>
<dbReference type="GO" id="GO:0033942">
    <property type="term" value="F:4-alpha-D-(1-&gt;4)-alpha-D-glucanotrehalose trehalohydrolase activity"/>
    <property type="evidence" value="ECO:0007669"/>
    <property type="project" value="UniProtKB-EC"/>
</dbReference>
<evidence type="ECO:0000256" key="3">
    <source>
        <dbReference type="ARBA" id="ARBA00008061"/>
    </source>
</evidence>
<dbReference type="InterPro" id="IPR013783">
    <property type="entry name" value="Ig-like_fold"/>
</dbReference>